<reference evidence="6 8" key="2">
    <citation type="submission" date="2020-08" db="EMBL/GenBank/DDBJ databases">
        <title>Genomic Encyclopedia of Type Strains, Phase IV (KMG-IV): sequencing the most valuable type-strain genomes for metagenomic binning, comparative biology and taxonomic classification.</title>
        <authorList>
            <person name="Goeker M."/>
        </authorList>
    </citation>
    <scope>NUCLEOTIDE SEQUENCE [LARGE SCALE GENOMIC DNA]</scope>
    <source>
        <strain evidence="6 8">DSM 22419</strain>
    </source>
</reference>
<dbReference type="Pfam" id="PF01497">
    <property type="entry name" value="Peripla_BP_2"/>
    <property type="match status" value="1"/>
</dbReference>
<dbReference type="Proteomes" id="UP000545588">
    <property type="component" value="Unassembled WGS sequence"/>
</dbReference>
<dbReference type="PANTHER" id="PTHR30535">
    <property type="entry name" value="VITAMIN B12-BINDING PROTEIN"/>
    <property type="match status" value="1"/>
</dbReference>
<dbReference type="PANTHER" id="PTHR30535:SF34">
    <property type="entry name" value="MOLYBDATE-BINDING PROTEIN MOLA"/>
    <property type="match status" value="1"/>
</dbReference>
<proteinExistence type="inferred from homology"/>
<feature type="domain" description="Fe/B12 periplasmic-binding" evidence="4">
    <location>
        <begin position="36"/>
        <end position="290"/>
    </location>
</feature>
<accession>A0A6V7RRB5</accession>
<dbReference type="AlphaFoldDB" id="A0A6V7RRB5"/>
<dbReference type="PROSITE" id="PS51257">
    <property type="entry name" value="PROKAR_LIPOPROTEIN"/>
    <property type="match status" value="1"/>
</dbReference>
<dbReference type="RefSeq" id="WP_184283985.1">
    <property type="nucleotide sequence ID" value="NZ_BMCO01000003.1"/>
</dbReference>
<comment type="similarity">
    <text evidence="1">Belongs to the bacterial solute-binding protein 8 family.</text>
</comment>
<evidence type="ECO:0000256" key="3">
    <source>
        <dbReference type="SAM" id="SignalP"/>
    </source>
</evidence>
<feature type="chain" id="PRO_5028338098" evidence="3">
    <location>
        <begin position="24"/>
        <end position="290"/>
    </location>
</feature>
<protein>
    <submittedName>
        <fullName evidence="6">Iron complex transport system substrate-binding protein</fullName>
    </submittedName>
    <submittedName>
        <fullName evidence="5">Vitamin B12-binding protein</fullName>
    </submittedName>
</protein>
<dbReference type="PROSITE" id="PS50983">
    <property type="entry name" value="FE_B12_PBP"/>
    <property type="match status" value="1"/>
</dbReference>
<dbReference type="NCBIfam" id="NF038402">
    <property type="entry name" value="TroA_like"/>
    <property type="match status" value="1"/>
</dbReference>
<evidence type="ECO:0000256" key="1">
    <source>
        <dbReference type="ARBA" id="ARBA00008814"/>
    </source>
</evidence>
<dbReference type="EMBL" id="JACHFF010000003">
    <property type="protein sequence ID" value="MBB6423909.1"/>
    <property type="molecule type" value="Genomic_DNA"/>
</dbReference>
<evidence type="ECO:0000313" key="6">
    <source>
        <dbReference type="EMBL" id="MBB6423909.1"/>
    </source>
</evidence>
<dbReference type="Proteomes" id="UP000534001">
    <property type="component" value="Unassembled WGS sequence"/>
</dbReference>
<sequence length="290" mass="31612">MKIMYVYLSLLSILLLAACSSDSEEQVQTSNNEEMRIISLIPSNTEIIAGLGEVKSLAGITTVDDYPEDLSEELTRLDTFALDEEAMIAADPTHIVSHESNHDANKDIIDRVASNTGADVLIVDDAQKIDEIYGTITDIGAFIGTEEEADQLNAELRKETKAIQDQYSSQSLDDKVLILISTTPDIYTAGRDTFIDDFLNTLNIGNVFEDVEGYPAVTSEEVIAREPETVISTLGIDNEELTNALNNISGLEGAPVTSEENQCTPDPNLISRPGPRFTEGLTAIAECVYE</sequence>
<evidence type="ECO:0000313" key="8">
    <source>
        <dbReference type="Proteomes" id="UP000545588"/>
    </source>
</evidence>
<dbReference type="InterPro" id="IPR054828">
    <property type="entry name" value="Vit_B12_bind_prot"/>
</dbReference>
<dbReference type="GO" id="GO:0071281">
    <property type="term" value="P:cellular response to iron ion"/>
    <property type="evidence" value="ECO:0007669"/>
    <property type="project" value="TreeGrafter"/>
</dbReference>
<dbReference type="InterPro" id="IPR002491">
    <property type="entry name" value="ABC_transptr_periplasmic_BD"/>
</dbReference>
<comment type="caution">
    <text evidence="5">The sequence shown here is derived from an EMBL/GenBank/DDBJ whole genome shotgun (WGS) entry which is preliminary data.</text>
</comment>
<evidence type="ECO:0000259" key="4">
    <source>
        <dbReference type="PROSITE" id="PS50983"/>
    </source>
</evidence>
<evidence type="ECO:0000256" key="2">
    <source>
        <dbReference type="ARBA" id="ARBA00022729"/>
    </source>
</evidence>
<reference evidence="5 7" key="1">
    <citation type="submission" date="2020-07" db="EMBL/GenBank/DDBJ databases">
        <authorList>
            <person name="Criscuolo A."/>
        </authorList>
    </citation>
    <scope>NUCLEOTIDE SEQUENCE [LARGE SCALE GENOMIC DNA]</scope>
    <source>
        <strain evidence="5">CIP111751</strain>
    </source>
</reference>
<dbReference type="EMBL" id="CAJEWA010000006">
    <property type="protein sequence ID" value="CAD2080502.1"/>
    <property type="molecule type" value="Genomic_DNA"/>
</dbReference>
<dbReference type="InterPro" id="IPR050902">
    <property type="entry name" value="ABC_Transporter_SBP"/>
</dbReference>
<dbReference type="Gene3D" id="3.40.50.1980">
    <property type="entry name" value="Nitrogenase molybdenum iron protein domain"/>
    <property type="match status" value="2"/>
</dbReference>
<feature type="signal peptide" evidence="3">
    <location>
        <begin position="1"/>
        <end position="23"/>
    </location>
</feature>
<evidence type="ECO:0000313" key="7">
    <source>
        <dbReference type="Proteomes" id="UP000534001"/>
    </source>
</evidence>
<keyword evidence="2 3" id="KW-0732">Signal</keyword>
<name>A0A6V7RRB5_9STAP</name>
<gene>
    <name evidence="5" type="primary">btuF</name>
    <name evidence="6" type="ORF">HNR41_001886</name>
    <name evidence="5" type="ORF">JEOCOQ751_01757</name>
</gene>
<keyword evidence="8" id="KW-1185">Reference proteome</keyword>
<evidence type="ECO:0000313" key="5">
    <source>
        <dbReference type="EMBL" id="CAD2080502.1"/>
    </source>
</evidence>
<dbReference type="SUPFAM" id="SSF53807">
    <property type="entry name" value="Helical backbone' metal receptor"/>
    <property type="match status" value="1"/>
</dbReference>
<organism evidence="5 7">
    <name type="scientific">Jeotgalicoccus coquinae</name>
    <dbReference type="NCBI Taxonomy" id="709509"/>
    <lineage>
        <taxon>Bacteria</taxon>
        <taxon>Bacillati</taxon>
        <taxon>Bacillota</taxon>
        <taxon>Bacilli</taxon>
        <taxon>Bacillales</taxon>
        <taxon>Staphylococcaceae</taxon>
        <taxon>Jeotgalicoccus</taxon>
    </lineage>
</organism>